<dbReference type="HOGENOM" id="CLU_1841942_0_0_9"/>
<evidence type="ECO:0000313" key="1">
    <source>
        <dbReference type="EMBL" id="EHO62402.1"/>
    </source>
</evidence>
<dbReference type="EMBL" id="ADLT01000053">
    <property type="protein sequence ID" value="EHO62402.1"/>
    <property type="molecule type" value="Genomic_DNA"/>
</dbReference>
<accession>H1D254</accession>
<dbReference type="eggNOG" id="COG1106">
    <property type="taxonomic scope" value="Bacteria"/>
</dbReference>
<protein>
    <submittedName>
        <fullName evidence="1">Uncharacterized protein</fullName>
    </submittedName>
</protein>
<comment type="caution">
    <text evidence="1">The sequence shown here is derived from an EMBL/GenBank/DDBJ whole genome shotgun (WGS) entry which is preliminary data.</text>
</comment>
<evidence type="ECO:0000313" key="2">
    <source>
        <dbReference type="Proteomes" id="UP000003277"/>
    </source>
</evidence>
<dbReference type="Proteomes" id="UP000003277">
    <property type="component" value="Unassembled WGS sequence"/>
</dbReference>
<organism evidence="1 2">
    <name type="scientific">Dialister succinatiphilus YIT 11850</name>
    <dbReference type="NCBI Taxonomy" id="742743"/>
    <lineage>
        <taxon>Bacteria</taxon>
        <taxon>Bacillati</taxon>
        <taxon>Bacillota</taxon>
        <taxon>Negativicutes</taxon>
        <taxon>Veillonellales</taxon>
        <taxon>Veillonellaceae</taxon>
        <taxon>Dialister</taxon>
    </lineage>
</organism>
<dbReference type="STRING" id="742743.HMPREF9453_01692"/>
<sequence>MVEDSAEFCFTFGKDTNMKIGKIQNTFDTPRQNKSVFIPAKEVLSLFNIILKSRDQDSLFGFDDTYLDLVKALQIAPQRGRNFDAFADGRKKLEQVIKGKIEYDDQKNEWYYKRGNARFTIGMTSEGVKKNCYFQSIAL</sequence>
<dbReference type="AlphaFoldDB" id="H1D254"/>
<reference evidence="1 2" key="1">
    <citation type="submission" date="2011-11" db="EMBL/GenBank/DDBJ databases">
        <title>The Genome Sequence of Dialister succinatiphilus YIT 11850.</title>
        <authorList>
            <consortium name="The Broad Institute Genome Sequencing Platform"/>
            <person name="Earl A."/>
            <person name="Ward D."/>
            <person name="Feldgarden M."/>
            <person name="Gevers D."/>
            <person name="Morotomi M."/>
            <person name="Young S.K."/>
            <person name="Zeng Q."/>
            <person name="Gargeya S."/>
            <person name="Fitzgerald M."/>
            <person name="Haas B."/>
            <person name="Abouelleil A."/>
            <person name="Alvarado L."/>
            <person name="Arachchi H.M."/>
            <person name="Berlin A."/>
            <person name="Brown A."/>
            <person name="Chapman S.B."/>
            <person name="Dunbar C."/>
            <person name="Gearin G."/>
            <person name="Goldberg J."/>
            <person name="Griggs A."/>
            <person name="Gujja S."/>
            <person name="Heiman D."/>
            <person name="Howarth C."/>
            <person name="Lui A."/>
            <person name="MacDonald P.J.P."/>
            <person name="Montmayeur A."/>
            <person name="Murphy C."/>
            <person name="Neiman D."/>
            <person name="Pearson M."/>
            <person name="Priest M."/>
            <person name="Roberts A."/>
            <person name="Saif S."/>
            <person name="Shea T."/>
            <person name="Sisk P."/>
            <person name="Stolte C."/>
            <person name="Sykes S."/>
            <person name="Wortman J."/>
            <person name="Nusbaum C."/>
            <person name="Birren B."/>
        </authorList>
    </citation>
    <scope>NUCLEOTIDE SEQUENCE [LARGE SCALE GENOMIC DNA]</scope>
    <source>
        <strain evidence="1 2">YIT 11850</strain>
    </source>
</reference>
<keyword evidence="2" id="KW-1185">Reference proteome</keyword>
<name>H1D254_9FIRM</name>
<gene>
    <name evidence="1" type="ORF">HMPREF9453_01692</name>
</gene>
<proteinExistence type="predicted"/>